<dbReference type="GO" id="GO:0000166">
    <property type="term" value="F:nucleotide binding"/>
    <property type="evidence" value="ECO:0007669"/>
    <property type="project" value="UniProtKB-KW"/>
</dbReference>
<protein>
    <submittedName>
        <fullName evidence="6">Putative disease resistance RPP13-like protein 1</fullName>
    </submittedName>
</protein>
<dbReference type="Proteomes" id="UP000634136">
    <property type="component" value="Unassembled WGS sequence"/>
</dbReference>
<accession>A0A834X9Q3</accession>
<reference evidence="6" key="1">
    <citation type="submission" date="2020-09" db="EMBL/GenBank/DDBJ databases">
        <title>Genome-Enabled Discovery of Anthraquinone Biosynthesis in Senna tora.</title>
        <authorList>
            <person name="Kang S.-H."/>
            <person name="Pandey R.P."/>
            <person name="Lee C.-M."/>
            <person name="Sim J.-S."/>
            <person name="Jeong J.-T."/>
            <person name="Choi B.-S."/>
            <person name="Jung M."/>
            <person name="Ginzburg D."/>
            <person name="Zhao K."/>
            <person name="Won S.Y."/>
            <person name="Oh T.-J."/>
            <person name="Yu Y."/>
            <person name="Kim N.-H."/>
            <person name="Lee O.R."/>
            <person name="Lee T.-H."/>
            <person name="Bashyal P."/>
            <person name="Kim T.-S."/>
            <person name="Lee W.-H."/>
            <person name="Kawkins C."/>
            <person name="Kim C.-K."/>
            <person name="Kim J.S."/>
            <person name="Ahn B.O."/>
            <person name="Rhee S.Y."/>
            <person name="Sohng J.K."/>
        </authorList>
    </citation>
    <scope>NUCLEOTIDE SEQUENCE</scope>
    <source>
        <tissue evidence="6">Leaf</tissue>
    </source>
</reference>
<keyword evidence="2" id="KW-0547">Nucleotide-binding</keyword>
<evidence type="ECO:0000313" key="6">
    <source>
        <dbReference type="EMBL" id="KAF7840393.1"/>
    </source>
</evidence>
<dbReference type="Gene3D" id="1.20.5.4130">
    <property type="match status" value="1"/>
</dbReference>
<keyword evidence="3" id="KW-0611">Plant defense</keyword>
<name>A0A834X9Q3_9FABA</name>
<dbReference type="PANTHER" id="PTHR47186:SF18">
    <property type="entry name" value="RX N-TERMINAL DOMAIN-CONTAINING PROTEIN"/>
    <property type="match status" value="1"/>
</dbReference>
<dbReference type="Pfam" id="PF25019">
    <property type="entry name" value="LRR_R13L1-DRL21"/>
    <property type="match status" value="1"/>
</dbReference>
<dbReference type="InterPro" id="IPR056789">
    <property type="entry name" value="LRR_R13L1-DRL21"/>
</dbReference>
<evidence type="ECO:0000313" key="7">
    <source>
        <dbReference type="Proteomes" id="UP000634136"/>
    </source>
</evidence>
<organism evidence="6 7">
    <name type="scientific">Senna tora</name>
    <dbReference type="NCBI Taxonomy" id="362788"/>
    <lineage>
        <taxon>Eukaryota</taxon>
        <taxon>Viridiplantae</taxon>
        <taxon>Streptophyta</taxon>
        <taxon>Embryophyta</taxon>
        <taxon>Tracheophyta</taxon>
        <taxon>Spermatophyta</taxon>
        <taxon>Magnoliopsida</taxon>
        <taxon>eudicotyledons</taxon>
        <taxon>Gunneridae</taxon>
        <taxon>Pentapetalae</taxon>
        <taxon>rosids</taxon>
        <taxon>fabids</taxon>
        <taxon>Fabales</taxon>
        <taxon>Fabaceae</taxon>
        <taxon>Caesalpinioideae</taxon>
        <taxon>Cassia clade</taxon>
        <taxon>Senna</taxon>
    </lineage>
</organism>
<dbReference type="EMBL" id="JAAIUW010000002">
    <property type="protein sequence ID" value="KAF7840393.1"/>
    <property type="molecule type" value="Genomic_DNA"/>
</dbReference>
<dbReference type="PANTHER" id="PTHR47186">
    <property type="entry name" value="LEUCINE-RICH REPEAT-CONTAINING PROTEIN 57"/>
    <property type="match status" value="1"/>
</dbReference>
<proteinExistence type="predicted"/>
<dbReference type="GO" id="GO:0006952">
    <property type="term" value="P:defense response"/>
    <property type="evidence" value="ECO:0007669"/>
    <property type="project" value="UniProtKB-KW"/>
</dbReference>
<evidence type="ECO:0000256" key="3">
    <source>
        <dbReference type="ARBA" id="ARBA00022821"/>
    </source>
</evidence>
<dbReference type="AlphaFoldDB" id="A0A834X9Q3"/>
<dbReference type="Gene3D" id="3.80.10.10">
    <property type="entry name" value="Ribonuclease Inhibitor"/>
    <property type="match status" value="3"/>
</dbReference>
<dbReference type="OrthoDB" id="1423047at2759"/>
<evidence type="ECO:0000256" key="2">
    <source>
        <dbReference type="ARBA" id="ARBA00022741"/>
    </source>
</evidence>
<comment type="caution">
    <text evidence="6">The sequence shown here is derived from an EMBL/GenBank/DDBJ whole genome shotgun (WGS) entry which is preliminary data.</text>
</comment>
<dbReference type="SUPFAM" id="SSF52058">
    <property type="entry name" value="L domain-like"/>
    <property type="match status" value="2"/>
</dbReference>
<keyword evidence="1" id="KW-0677">Repeat</keyword>
<feature type="domain" description="Disease resistance N-terminal" evidence="4">
    <location>
        <begin position="10"/>
        <end position="98"/>
    </location>
</feature>
<gene>
    <name evidence="6" type="ORF">G2W53_002691</name>
</gene>
<dbReference type="Pfam" id="PF18052">
    <property type="entry name" value="Rx_N"/>
    <property type="match status" value="1"/>
</dbReference>
<evidence type="ECO:0000256" key="1">
    <source>
        <dbReference type="ARBA" id="ARBA00022737"/>
    </source>
</evidence>
<evidence type="ECO:0000259" key="4">
    <source>
        <dbReference type="Pfam" id="PF18052"/>
    </source>
</evidence>
<dbReference type="InterPro" id="IPR041118">
    <property type="entry name" value="Rx_N"/>
</dbReference>
<sequence>MAELVGGAILQAVFGVLLERLTPDAEFLNFIRGMKLDKNLLHRLKPTLNAARAVLNDAELKQFKDPAVKEWLYDLKDAVYEVQDLIDDISTQTQVCDFSSASLKVNDRDMRIKLEAITDRLELIVKHKDILGLKTNNFFFRLEKEGEGNKIGSRTRQLSYINLNFPSSDDVESLKREKALRTILGFDSQWIPGSIGNTIMQLDLKYLRVLSFHNFKSLKTIPDSIGEFIHLHYLDLSQTSIVRLPDSLCKLYNLQTLKLHYCNNLEMLPNDMHDLVNLRYLGFFGTRVKEMPRGMSKLKNLQFLSEFIVGKEPEAANIGELGEMQNLMNGIKISKLENIKNGKEACKGRMMEKQDIRRLRLSWSSGDCINDSRTEKDILDNLQPHWGLEGLTIEGYRGTIFPNWLGSRSYNNMTLLRLEKCENCWMLPSLGQLPALRKLCIRGFDGVVSIGVEFFKGDDCASVIPFSSLECLEIEDMSAWEEWHSIEIEAFPKLRWLHIFRCPKLTGSLPIQLVSLVGLTVSECPLLCCFIPRCPKIQALGISGSENVVLQEQVLPPSLRHLKISGNGMLEAMAHSEVVHIKELGLWDCCNAISFPVVRMPQSVTRLSIGNCKEVESLKQECEMSQKEASVTSSFLPIEMSPILDYLYIAECHNLISVLVSDTPLQNLRSISIYSCKNLKWLSNESEYLLPTLKVLSIHSCPEVEPFPEGFLPSSLRELRIGNCKKVLAHHTEWHLPSITSLTIRDFNPDTVKCFPEGCSLPPTLTTLKLDSVTSLETLNCEGLQHLTSLQELRIDRCRKLKKMEGEKLPTSLRKLIIDRCDLLEQRCRNKDQEIWPKISHTPAIRLSDEWFSFHPTTHRYYVVTDKYIKVFPSEVVLYCSSYELMILCMFLLHTK</sequence>
<keyword evidence="7" id="KW-1185">Reference proteome</keyword>
<dbReference type="InterPro" id="IPR032675">
    <property type="entry name" value="LRR_dom_sf"/>
</dbReference>
<feature type="domain" description="R13L1/DRL21-like LRR repeat region" evidence="5">
    <location>
        <begin position="318"/>
        <end position="443"/>
    </location>
</feature>
<evidence type="ECO:0000259" key="5">
    <source>
        <dbReference type="Pfam" id="PF25019"/>
    </source>
</evidence>